<evidence type="ECO:0000313" key="3">
    <source>
        <dbReference type="EMBL" id="GHP08335.1"/>
    </source>
</evidence>
<evidence type="ECO:0000313" key="4">
    <source>
        <dbReference type="Proteomes" id="UP000660262"/>
    </source>
</evidence>
<keyword evidence="2" id="KW-1133">Transmembrane helix</keyword>
<feature type="compositionally biased region" description="Basic and acidic residues" evidence="1">
    <location>
        <begin position="256"/>
        <end position="265"/>
    </location>
</feature>
<evidence type="ECO:0000256" key="2">
    <source>
        <dbReference type="SAM" id="Phobius"/>
    </source>
</evidence>
<dbReference type="EMBL" id="BNJQ01000020">
    <property type="protein sequence ID" value="GHP08335.1"/>
    <property type="molecule type" value="Genomic_DNA"/>
</dbReference>
<keyword evidence="2" id="KW-0472">Membrane</keyword>
<name>A0A830HNS3_9CHLO</name>
<keyword evidence="2" id="KW-0812">Transmembrane</keyword>
<gene>
    <name evidence="3" type="ORF">PPROV_000707400</name>
</gene>
<dbReference type="AlphaFoldDB" id="A0A830HNS3"/>
<comment type="caution">
    <text evidence="3">The sequence shown here is derived from an EMBL/GenBank/DDBJ whole genome shotgun (WGS) entry which is preliminary data.</text>
</comment>
<reference evidence="3" key="1">
    <citation type="submission" date="2020-10" db="EMBL/GenBank/DDBJ databases">
        <title>Unveiling of a novel bifunctional photoreceptor, Dualchrome1, isolated from a cosmopolitan green alga.</title>
        <authorList>
            <person name="Suzuki S."/>
            <person name="Kawachi M."/>
        </authorList>
    </citation>
    <scope>NUCLEOTIDE SEQUENCE</scope>
    <source>
        <strain evidence="3">NIES 2893</strain>
    </source>
</reference>
<protein>
    <submittedName>
        <fullName evidence="3">Uncharacterized protein</fullName>
    </submittedName>
</protein>
<accession>A0A830HNS3</accession>
<keyword evidence="4" id="KW-1185">Reference proteome</keyword>
<feature type="region of interest" description="Disordered" evidence="1">
    <location>
        <begin position="244"/>
        <end position="269"/>
    </location>
</feature>
<dbReference type="Proteomes" id="UP000660262">
    <property type="component" value="Unassembled WGS sequence"/>
</dbReference>
<feature type="transmembrane region" description="Helical" evidence="2">
    <location>
        <begin position="32"/>
        <end position="51"/>
    </location>
</feature>
<evidence type="ECO:0000256" key="1">
    <source>
        <dbReference type="SAM" id="MobiDB-lite"/>
    </source>
</evidence>
<sequence length="304" mass="32402">MAPAVMGHGAITARPAPGWALRLRLIMRRRRVLTGIILVVLLWLAGTIALSNDVSAVLKHSAERSRPLELSMDEVADKVEGGGGAAGSLLQQTTTRTARTTYEAKPGDPYGVSAALADAVPEAKNLGKHASTVWRRERTRVEATVKQKLEWEAFKIKDGPRKVRHLKKRRALEPEEVDGAVGRGGQELRRLFEVLASLQNCESRTSCEKVALRSLYGDVAALSTGGRRTFATLQDAQALLRAPSSGVAEDDVGAASHEDDSRDSSGDGGGGGGLSYGALAAALPAVHPKFSCHLSCAVVRRLSR</sequence>
<organism evidence="3 4">
    <name type="scientific">Pycnococcus provasolii</name>
    <dbReference type="NCBI Taxonomy" id="41880"/>
    <lineage>
        <taxon>Eukaryota</taxon>
        <taxon>Viridiplantae</taxon>
        <taxon>Chlorophyta</taxon>
        <taxon>Pseudoscourfieldiophyceae</taxon>
        <taxon>Pseudoscourfieldiales</taxon>
        <taxon>Pycnococcaceae</taxon>
        <taxon>Pycnococcus</taxon>
    </lineage>
</organism>
<proteinExistence type="predicted"/>